<organism evidence="1 2">
    <name type="scientific">Candidatus Gottesmanbacteria bacterium RIFCSPHIGHO2_02_FULL_39_11</name>
    <dbReference type="NCBI Taxonomy" id="1798382"/>
    <lineage>
        <taxon>Bacteria</taxon>
        <taxon>Candidatus Gottesmaniibacteriota</taxon>
    </lineage>
</organism>
<dbReference type="EMBL" id="MFJL01000015">
    <property type="protein sequence ID" value="OGG16094.1"/>
    <property type="molecule type" value="Genomic_DNA"/>
</dbReference>
<protein>
    <submittedName>
        <fullName evidence="1">Uncharacterized protein</fullName>
    </submittedName>
</protein>
<evidence type="ECO:0000313" key="2">
    <source>
        <dbReference type="Proteomes" id="UP000176923"/>
    </source>
</evidence>
<dbReference type="AlphaFoldDB" id="A0A1F5ZUS2"/>
<dbReference type="Proteomes" id="UP000176923">
    <property type="component" value="Unassembled WGS sequence"/>
</dbReference>
<accession>A0A1F5ZUS2</accession>
<sequence>MSERLIYKPSQKEEHVLPRRTILKIGAAAPITIAASLGGLSRREAYAEEDTSFMLGRVNLSKQFAEIIGESVYPMDPLPQRSRAINPEDVVAFDRWYGSGWNDTIIFHTSIPNIHVLYGHTRNRWVRGEKVRLPHEWIRSANAGGYMALEQGKEVAKLALTFSTKVKTSYFWNSVRPNQNEVAEFQIENIALPSDIVNDITNGGIIFVGCGDKVDGEFINQQVLVAKLYE</sequence>
<reference evidence="1 2" key="1">
    <citation type="journal article" date="2016" name="Nat. Commun.">
        <title>Thousands of microbial genomes shed light on interconnected biogeochemical processes in an aquifer system.</title>
        <authorList>
            <person name="Anantharaman K."/>
            <person name="Brown C.T."/>
            <person name="Hug L.A."/>
            <person name="Sharon I."/>
            <person name="Castelle C.J."/>
            <person name="Probst A.J."/>
            <person name="Thomas B.C."/>
            <person name="Singh A."/>
            <person name="Wilkins M.J."/>
            <person name="Karaoz U."/>
            <person name="Brodie E.L."/>
            <person name="Williams K.H."/>
            <person name="Hubbard S.S."/>
            <person name="Banfield J.F."/>
        </authorList>
    </citation>
    <scope>NUCLEOTIDE SEQUENCE [LARGE SCALE GENOMIC DNA]</scope>
</reference>
<name>A0A1F5ZUS2_9BACT</name>
<evidence type="ECO:0000313" key="1">
    <source>
        <dbReference type="EMBL" id="OGG16094.1"/>
    </source>
</evidence>
<gene>
    <name evidence="1" type="ORF">A3D77_02160</name>
</gene>
<comment type="caution">
    <text evidence="1">The sequence shown here is derived from an EMBL/GenBank/DDBJ whole genome shotgun (WGS) entry which is preliminary data.</text>
</comment>
<proteinExistence type="predicted"/>